<dbReference type="Pfam" id="PF10069">
    <property type="entry name" value="DICT"/>
    <property type="match status" value="1"/>
</dbReference>
<dbReference type="EMBL" id="FOXI01000005">
    <property type="protein sequence ID" value="SFP59755.1"/>
    <property type="molecule type" value="Genomic_DNA"/>
</dbReference>
<dbReference type="RefSeq" id="WP_074877559.1">
    <property type="nucleotide sequence ID" value="NZ_FOXI01000005.1"/>
</dbReference>
<organism evidence="2 3">
    <name type="scientific">Halolamina pelagica</name>
    <dbReference type="NCBI Taxonomy" id="699431"/>
    <lineage>
        <taxon>Archaea</taxon>
        <taxon>Methanobacteriati</taxon>
        <taxon>Methanobacteriota</taxon>
        <taxon>Stenosarchaea group</taxon>
        <taxon>Halobacteria</taxon>
        <taxon>Halobacteriales</taxon>
        <taxon>Haloferacaceae</taxon>
    </lineage>
</organism>
<feature type="domain" description="DICT" evidence="1">
    <location>
        <begin position="100"/>
        <end position="206"/>
    </location>
</feature>
<accession>A0A1I5RMI8</accession>
<dbReference type="InterPro" id="IPR019278">
    <property type="entry name" value="DICT_dom"/>
</dbReference>
<dbReference type="InterPro" id="IPR016954">
    <property type="entry name" value="Uncharacterised_Vng0742h"/>
</dbReference>
<dbReference type="Proteomes" id="UP000183769">
    <property type="component" value="Unassembled WGS sequence"/>
</dbReference>
<dbReference type="AlphaFoldDB" id="A0A1I5RMI8"/>
<protein>
    <submittedName>
        <fullName evidence="2">Diguanylate Cyclase and Two-component system sensory domain-containing protein</fullName>
    </submittedName>
</protein>
<evidence type="ECO:0000259" key="1">
    <source>
        <dbReference type="Pfam" id="PF10069"/>
    </source>
</evidence>
<evidence type="ECO:0000313" key="2">
    <source>
        <dbReference type="EMBL" id="SFP59755.1"/>
    </source>
</evidence>
<sequence length="233" mass="26449">MLEKFIEEVERRQKRFVVYSDEAVDVAEQLATRNVTVERRDLPSTDPEPFVEIYDGDRFLGGIDLDDLQVLLEPPIVRPNDPEAVGEAYRALLEVLDGTVFATLDRQQLQATSREFESRAWQVGQGTLRVGFQSLSAFEPQTAAYRRLGEETDLDIHVYGQPDWSPPTIPNVTYHRDTGRTLAPYWFMAFDGGDEESQRCALVAREHEDGYRGFWTYDPSLVGDILATLEAGT</sequence>
<evidence type="ECO:0000313" key="3">
    <source>
        <dbReference type="Proteomes" id="UP000183769"/>
    </source>
</evidence>
<reference evidence="3" key="1">
    <citation type="submission" date="2016-10" db="EMBL/GenBank/DDBJ databases">
        <authorList>
            <person name="Varghese N."/>
            <person name="Submissions S."/>
        </authorList>
    </citation>
    <scope>NUCLEOTIDE SEQUENCE [LARGE SCALE GENOMIC DNA]</scope>
    <source>
        <strain evidence="3">CGMCC 1.10329</strain>
    </source>
</reference>
<name>A0A1I5RMI8_9EURY</name>
<dbReference type="PIRSF" id="PIRSF030471">
    <property type="entry name" value="STR_Vng0742h_prd"/>
    <property type="match status" value="1"/>
</dbReference>
<proteinExistence type="predicted"/>
<keyword evidence="3" id="KW-1185">Reference proteome</keyword>
<gene>
    <name evidence="2" type="ORF">SAMN05216277_10551</name>
</gene>
<dbReference type="OrthoDB" id="198447at2157"/>